<gene>
    <name evidence="2" type="ORF">ABQG71_17945</name>
</gene>
<keyword evidence="3" id="KW-1185">Reference proteome</keyword>
<evidence type="ECO:0000259" key="1">
    <source>
        <dbReference type="Pfam" id="PF12677"/>
    </source>
</evidence>
<dbReference type="InterPro" id="IPR024256">
    <property type="entry name" value="DUF3797"/>
</dbReference>
<dbReference type="Pfam" id="PF12677">
    <property type="entry name" value="DUF3797"/>
    <property type="match status" value="1"/>
</dbReference>
<evidence type="ECO:0000313" key="2">
    <source>
        <dbReference type="EMBL" id="MER3123048.1"/>
    </source>
</evidence>
<sequence length="100" mass="11285">MLNKNQITYIVKISQNDLSFLFKGRNSTNALDLLKVSKLINGCPNCSNDLIGNGQGTLEVEETSFKRTCKCGFSIELNTQDRVNEKNIRLEIDKVISTMR</sequence>
<comment type="caution">
    <text evidence="2">The sequence shown here is derived from an EMBL/GenBank/DDBJ whole genome shotgun (WGS) entry which is preliminary data.</text>
</comment>
<protein>
    <submittedName>
        <fullName evidence="2">DUF3797 domain-containing protein</fullName>
    </submittedName>
</protein>
<dbReference type="EMBL" id="JBEOME010000012">
    <property type="protein sequence ID" value="MER3123048.1"/>
    <property type="molecule type" value="Genomic_DNA"/>
</dbReference>
<evidence type="ECO:0000313" key="3">
    <source>
        <dbReference type="Proteomes" id="UP001467674"/>
    </source>
</evidence>
<name>A0ABV1S917_BACAB</name>
<organism evidence="2 3">
    <name type="scientific">Bacillus altitudinis</name>
    <dbReference type="NCBI Taxonomy" id="293387"/>
    <lineage>
        <taxon>Bacteria</taxon>
        <taxon>Bacillati</taxon>
        <taxon>Bacillota</taxon>
        <taxon>Bacilli</taxon>
        <taxon>Bacillales</taxon>
        <taxon>Bacillaceae</taxon>
        <taxon>Bacillus</taxon>
    </lineage>
</organism>
<proteinExistence type="predicted"/>
<feature type="domain" description="DUF3797" evidence="1">
    <location>
        <begin position="32"/>
        <end position="75"/>
    </location>
</feature>
<accession>A0ABV1S917</accession>
<reference evidence="2 3" key="1">
    <citation type="submission" date="2024-06" db="EMBL/GenBank/DDBJ databases">
        <title>Construction of an artificial bacterial consortium using nitrogen cycle bacteria from Cuatro Cienegas Basin and a mangrove forest.</title>
        <authorList>
            <person name="Aguilera-Najera D."/>
            <person name="Marquez-Cianci L."/>
            <person name="Martinez-Perez E."/>
            <person name="Rosas-Barrera M."/>
            <person name="Rodriguez-Cruz U.E."/>
            <person name="Tapia-Lopez R."/>
            <person name="Eguiarte L.E."/>
            <person name="Souza-Saldivar V."/>
        </authorList>
    </citation>
    <scope>NUCLEOTIDE SEQUENCE [LARGE SCALE GENOMIC DNA]</scope>
    <source>
        <strain evidence="2 3">S14-15</strain>
    </source>
</reference>
<dbReference type="Proteomes" id="UP001467674">
    <property type="component" value="Unassembled WGS sequence"/>
</dbReference>
<dbReference type="RefSeq" id="WP_350386680.1">
    <property type="nucleotide sequence ID" value="NZ_JBEOME010000012.1"/>
</dbReference>